<dbReference type="Proteomes" id="UP000199504">
    <property type="component" value="Unassembled WGS sequence"/>
</dbReference>
<dbReference type="PROSITE" id="PS51109">
    <property type="entry name" value="G5"/>
    <property type="match status" value="1"/>
</dbReference>
<protein>
    <submittedName>
        <fullName evidence="5">G5 domain-containing protein</fullName>
    </submittedName>
</protein>
<dbReference type="Gene3D" id="2.20.230.10">
    <property type="entry name" value="Resuscitation-promoting factor rpfb"/>
    <property type="match status" value="1"/>
</dbReference>
<accession>A0A1C4UJW2</accession>
<keyword evidence="3" id="KW-0812">Transmembrane</keyword>
<proteinExistence type="predicted"/>
<feature type="compositionally biased region" description="Polar residues" evidence="2">
    <location>
        <begin position="84"/>
        <end position="94"/>
    </location>
</feature>
<dbReference type="SMART" id="SM01208">
    <property type="entry name" value="G5"/>
    <property type="match status" value="1"/>
</dbReference>
<evidence type="ECO:0000259" key="4">
    <source>
        <dbReference type="PROSITE" id="PS51109"/>
    </source>
</evidence>
<keyword evidence="3" id="KW-0472">Membrane</keyword>
<dbReference type="RefSeq" id="WP_218104885.1">
    <property type="nucleotide sequence ID" value="NZ_FMCX01000001.1"/>
</dbReference>
<organism evidence="5 6">
    <name type="scientific">Micromonospora mirobrigensis</name>
    <dbReference type="NCBI Taxonomy" id="262898"/>
    <lineage>
        <taxon>Bacteria</taxon>
        <taxon>Bacillati</taxon>
        <taxon>Actinomycetota</taxon>
        <taxon>Actinomycetes</taxon>
        <taxon>Micromonosporales</taxon>
        <taxon>Micromonosporaceae</taxon>
        <taxon>Micromonospora</taxon>
    </lineage>
</organism>
<feature type="transmembrane region" description="Helical" evidence="3">
    <location>
        <begin position="32"/>
        <end position="57"/>
    </location>
</feature>
<dbReference type="EMBL" id="FMCX01000001">
    <property type="protein sequence ID" value="SCE71959.1"/>
    <property type="molecule type" value="Genomic_DNA"/>
</dbReference>
<evidence type="ECO:0000256" key="2">
    <source>
        <dbReference type="SAM" id="MobiDB-lite"/>
    </source>
</evidence>
<sequence length="262" mass="27095">MPPYSGPPQPYPVPPAGGRPGWFHRLSPGRRVGVLVGGVLMSVLLLCCLGTGIVAAFTDPAQPKATGADRTAGRAAPVAEQPITLPSTSEPTSQAPETTVPSPTTTSPAAPSPTTARPTPSPTPAAPKVTTRTETETRRIGHGTRTVEDSSLAEGKRVVRTEGVDGVRTLTYRVTLTDGVRTGRTLVRSAVTRKPVTEVVAVGTKQERQCDPNYTGCVPIASDVDCAGGSGNGPAYVSGPIDVIGSDIYRLDSDKDGVACED</sequence>
<evidence type="ECO:0000313" key="6">
    <source>
        <dbReference type="Proteomes" id="UP000199504"/>
    </source>
</evidence>
<keyword evidence="3" id="KW-1133">Transmembrane helix</keyword>
<feature type="region of interest" description="Disordered" evidence="2">
    <location>
        <begin position="83"/>
        <end position="152"/>
    </location>
</feature>
<dbReference type="STRING" id="262898.GA0070564_101533"/>
<feature type="domain" description="G5" evidence="4">
    <location>
        <begin position="126"/>
        <end position="206"/>
    </location>
</feature>
<reference evidence="6" key="1">
    <citation type="submission" date="2016-06" db="EMBL/GenBank/DDBJ databases">
        <authorList>
            <person name="Varghese N."/>
            <person name="Submissions Spin"/>
        </authorList>
    </citation>
    <scope>NUCLEOTIDE SEQUENCE [LARGE SCALE GENOMIC DNA]</scope>
    <source>
        <strain evidence="6">DSM 44830</strain>
    </source>
</reference>
<dbReference type="InterPro" id="IPR011098">
    <property type="entry name" value="G5_dom"/>
</dbReference>
<gene>
    <name evidence="5" type="ORF">GA0070564_101533</name>
</gene>
<name>A0A1C4UJW2_9ACTN</name>
<evidence type="ECO:0000256" key="1">
    <source>
        <dbReference type="ARBA" id="ARBA00022729"/>
    </source>
</evidence>
<keyword evidence="1" id="KW-0732">Signal</keyword>
<dbReference type="AlphaFoldDB" id="A0A1C4UJW2"/>
<keyword evidence="6" id="KW-1185">Reference proteome</keyword>
<feature type="compositionally biased region" description="Low complexity" evidence="2">
    <location>
        <begin position="95"/>
        <end position="118"/>
    </location>
</feature>
<evidence type="ECO:0000313" key="5">
    <source>
        <dbReference type="EMBL" id="SCE71959.1"/>
    </source>
</evidence>
<evidence type="ECO:0000256" key="3">
    <source>
        <dbReference type="SAM" id="Phobius"/>
    </source>
</evidence>
<dbReference type="Pfam" id="PF07501">
    <property type="entry name" value="G5"/>
    <property type="match status" value="1"/>
</dbReference>